<dbReference type="SUPFAM" id="SSF53448">
    <property type="entry name" value="Nucleotide-diphospho-sugar transferases"/>
    <property type="match status" value="1"/>
</dbReference>
<gene>
    <name evidence="5" type="ORF">CWO07_17620</name>
</gene>
<dbReference type="Gene3D" id="3.90.550.10">
    <property type="entry name" value="Spore Coat Polysaccharide Biosynthesis Protein SpsA, Chain A"/>
    <property type="match status" value="1"/>
</dbReference>
<dbReference type="InterPro" id="IPR027791">
    <property type="entry name" value="Galactosyl_T_C"/>
</dbReference>
<feature type="domain" description="Galactosyltransferase C-terminal" evidence="4">
    <location>
        <begin position="165"/>
        <end position="215"/>
    </location>
</feature>
<reference evidence="5 6" key="1">
    <citation type="submission" date="2017-11" db="EMBL/GenBank/DDBJ databases">
        <title>Population delineation of vibrios coincides with oyster pathogenicity.</title>
        <authorList>
            <person name="Bruto M."/>
            <person name="Labreuche Y."/>
            <person name="James A."/>
            <person name="Piel D."/>
            <person name="Chenivesse S."/>
            <person name="Petton B."/>
            <person name="Polz M.F."/>
            <person name="Le Roux F."/>
        </authorList>
    </citation>
    <scope>NUCLEOTIDE SEQUENCE [LARGE SCALE GENOMIC DNA]</scope>
    <source>
        <strain evidence="5 6">FF_144</strain>
    </source>
</reference>
<dbReference type="AlphaFoldDB" id="A0A2T5ESE8"/>
<evidence type="ECO:0000313" key="6">
    <source>
        <dbReference type="Proteomes" id="UP000244197"/>
    </source>
</evidence>
<dbReference type="InterPro" id="IPR029044">
    <property type="entry name" value="Nucleotide-diphossugar_trans"/>
</dbReference>
<organism evidence="5 6">
    <name type="scientific">Vibrio splendidus</name>
    <dbReference type="NCBI Taxonomy" id="29497"/>
    <lineage>
        <taxon>Bacteria</taxon>
        <taxon>Pseudomonadati</taxon>
        <taxon>Pseudomonadota</taxon>
        <taxon>Gammaproteobacteria</taxon>
        <taxon>Vibrionales</taxon>
        <taxon>Vibrionaceae</taxon>
        <taxon>Vibrio</taxon>
    </lineage>
</organism>
<keyword evidence="2" id="KW-0328">Glycosyltransferase</keyword>
<comment type="caution">
    <text evidence="5">The sequence shown here is derived from an EMBL/GenBank/DDBJ whole genome shotgun (WGS) entry which is preliminary data.</text>
</comment>
<dbReference type="PANTHER" id="PTHR43179:SF12">
    <property type="entry name" value="GALACTOFURANOSYLTRANSFERASE GLFT2"/>
    <property type="match status" value="1"/>
</dbReference>
<dbReference type="GO" id="GO:0016757">
    <property type="term" value="F:glycosyltransferase activity"/>
    <property type="evidence" value="ECO:0007669"/>
    <property type="project" value="UniProtKB-KW"/>
</dbReference>
<dbReference type="PANTHER" id="PTHR43179">
    <property type="entry name" value="RHAMNOSYLTRANSFERASE WBBL"/>
    <property type="match status" value="1"/>
</dbReference>
<proteinExistence type="inferred from homology"/>
<evidence type="ECO:0000256" key="1">
    <source>
        <dbReference type="ARBA" id="ARBA00006739"/>
    </source>
</evidence>
<dbReference type="EMBL" id="PIFK01000037">
    <property type="protein sequence ID" value="PTP29334.1"/>
    <property type="molecule type" value="Genomic_DNA"/>
</dbReference>
<comment type="similarity">
    <text evidence="1">Belongs to the glycosyltransferase 2 family.</text>
</comment>
<keyword evidence="3 5" id="KW-0808">Transferase</keyword>
<dbReference type="RefSeq" id="WP_108188020.1">
    <property type="nucleotide sequence ID" value="NZ_PIFK01000037.1"/>
</dbReference>
<sequence>MIFFSIINHNHDSIIIKNENLKEISKFFPIFIKSNTPASQELIRYSNINGITLINSEYRKGFGENNNYVFNHLNERGLINDNDFFLVINPDVYISLSEVQSLEREIRSINSDIYTINLFSDKKHLNHEQSIKRFPKLTSPIRALLRNKNRNDVYDKHQINKPIKIDWAAGSFLLFKKESYIRLNGFNEDFFMYFEDAEICRRANKNKMTLTYIPSIKAMHTGAFKNRDVFSRHFLWYLKSYVRYHLKK</sequence>
<dbReference type="Pfam" id="PF02709">
    <property type="entry name" value="Glyco_transf_7C"/>
    <property type="match status" value="1"/>
</dbReference>
<evidence type="ECO:0000259" key="4">
    <source>
        <dbReference type="Pfam" id="PF02709"/>
    </source>
</evidence>
<evidence type="ECO:0000256" key="2">
    <source>
        <dbReference type="ARBA" id="ARBA00022676"/>
    </source>
</evidence>
<accession>A0A2T5ESE8</accession>
<evidence type="ECO:0000256" key="3">
    <source>
        <dbReference type="ARBA" id="ARBA00022679"/>
    </source>
</evidence>
<dbReference type="Proteomes" id="UP000244197">
    <property type="component" value="Unassembled WGS sequence"/>
</dbReference>
<evidence type="ECO:0000313" key="5">
    <source>
        <dbReference type="EMBL" id="PTP29334.1"/>
    </source>
</evidence>
<protein>
    <submittedName>
        <fullName evidence="5">dTDP-Rha--alpha-D-GlcNAc-pyrophosphate polyprenol alpha-3-L-rhamnosyltransferase</fullName>
    </submittedName>
</protein>
<name>A0A2T5ESE8_VIBSP</name>